<dbReference type="EMBL" id="LK032036">
    <property type="protein sequence ID" value="CDY13573.1"/>
    <property type="molecule type" value="Genomic_DNA"/>
</dbReference>
<keyword evidence="10 17" id="KW-1133">Transmembrane helix</keyword>
<keyword evidence="5 17" id="KW-0812">Transmembrane</keyword>
<dbReference type="AlphaFoldDB" id="A0A078FMM2"/>
<dbReference type="InterPro" id="IPR008271">
    <property type="entry name" value="Ser/Thr_kinase_AS"/>
</dbReference>
<dbReference type="PROSITE" id="PS00108">
    <property type="entry name" value="PROTEIN_KINASE_ST"/>
    <property type="match status" value="1"/>
</dbReference>
<evidence type="ECO:0000256" key="5">
    <source>
        <dbReference type="ARBA" id="ARBA00022692"/>
    </source>
</evidence>
<sequence>MLLSPKKIVLVFFLVAFTALAVSTRQSRTDCQSTCGTVKIEYPFATSSDCVHEEKFLLRCDEEEQKLFLNNSNLEVLRIALDDGEVEVLVDVISLCNMEGDGGNIILPIEIPGFMFSNKNQLFLLGCNIDTFCIFTMRNGGTTTFTCETQCDSLPPVDKSCSGYNGCCRTSLSNVNSQILINPGNYIGWSSSYSYPCKYVFVVKEGYFVFSEPEDLKNLRNFTRFPVILDWLLSQGTCQQAEDTSFCGENSRCIGTSNCTDYGYSCKCLDGFEGNPYAQHGCKDVDECTVNAHSCGKDHSCKDVDGTFRCKKKKEWTTIILVSVIGCLAFLVGVCCVLLKLKLRQLAKLRERRFESNGGVLLAQRLLESPNQCIKIFTEEEIKQATHETSFLGGGGQGVVFRATLPDNVEVAIKRSRNWDPDQAGQFVNEIILLSQINHPNVVRLLGCCLETPSPLLVYEYVPGGTLHDALFDSSLAWSERLRIAAEIAETLSYLHFSAPVSIVHRDIKPENILLTQTLSVKLCDFGASRPVHTRTGQLTTLVQGTWGYLDPEYLRTRTLTEKSDVYSFGVVVLELVSGEKALSFNPPHGERVLVNHIDAALKENRLSEVMDQRVVTADNQAVIHQVALLGMSCTRMCGVERPDMRRVAEDLRGLQASGQVVQDEAGPSGTTFEIEEIN</sequence>
<name>A0A078FMM2_BRANA</name>
<gene>
    <name evidence="20" type="primary">BnaC02g23840D</name>
    <name evidence="20" type="ORF">GSBRNA2T00077971001</name>
</gene>
<dbReference type="GO" id="GO:0004674">
    <property type="term" value="F:protein serine/threonine kinase activity"/>
    <property type="evidence" value="ECO:0007669"/>
    <property type="project" value="UniProtKB-KW"/>
</dbReference>
<dbReference type="Gene3D" id="1.10.510.10">
    <property type="entry name" value="Transferase(Phosphotransferase) domain 1"/>
    <property type="match status" value="1"/>
</dbReference>
<evidence type="ECO:0000256" key="16">
    <source>
        <dbReference type="SAM" id="MobiDB-lite"/>
    </source>
</evidence>
<dbReference type="InterPro" id="IPR000719">
    <property type="entry name" value="Prot_kinase_dom"/>
</dbReference>
<keyword evidence="7" id="KW-0547">Nucleotide-binding</keyword>
<evidence type="ECO:0000256" key="1">
    <source>
        <dbReference type="ARBA" id="ARBA00004479"/>
    </source>
</evidence>
<dbReference type="PROSITE" id="PS01187">
    <property type="entry name" value="EGF_CA"/>
    <property type="match status" value="1"/>
</dbReference>
<dbReference type="InterPro" id="IPR025287">
    <property type="entry name" value="WAK_GUB"/>
</dbReference>
<keyword evidence="4" id="KW-0808">Transferase</keyword>
<evidence type="ECO:0000256" key="15">
    <source>
        <dbReference type="ARBA" id="ARBA00047951"/>
    </source>
</evidence>
<protein>
    <submittedName>
        <fullName evidence="20">BnaC02g23840D protein</fullName>
    </submittedName>
</protein>
<feature type="transmembrane region" description="Helical" evidence="17">
    <location>
        <begin position="319"/>
        <end position="343"/>
    </location>
</feature>
<keyword evidence="12" id="KW-1015">Disulfide bond</keyword>
<feature type="signal peptide" evidence="18">
    <location>
        <begin position="1"/>
        <end position="21"/>
    </location>
</feature>
<reference evidence="20 21" key="1">
    <citation type="journal article" date="2014" name="Science">
        <title>Plant genetics. Early allopolyploid evolution in the post-Neolithic Brassica napus oilseed genome.</title>
        <authorList>
            <person name="Chalhoub B."/>
            <person name="Denoeud F."/>
            <person name="Liu S."/>
            <person name="Parkin I.A."/>
            <person name="Tang H."/>
            <person name="Wang X."/>
            <person name="Chiquet J."/>
            <person name="Belcram H."/>
            <person name="Tong C."/>
            <person name="Samans B."/>
            <person name="Correa M."/>
            <person name="Da Silva C."/>
            <person name="Just J."/>
            <person name="Falentin C."/>
            <person name="Koh C.S."/>
            <person name="Le Clainche I."/>
            <person name="Bernard M."/>
            <person name="Bento P."/>
            <person name="Noel B."/>
            <person name="Labadie K."/>
            <person name="Alberti A."/>
            <person name="Charles M."/>
            <person name="Arnaud D."/>
            <person name="Guo H."/>
            <person name="Daviaud C."/>
            <person name="Alamery S."/>
            <person name="Jabbari K."/>
            <person name="Zhao M."/>
            <person name="Edger P.P."/>
            <person name="Chelaifa H."/>
            <person name="Tack D."/>
            <person name="Lassalle G."/>
            <person name="Mestiri I."/>
            <person name="Schnel N."/>
            <person name="Le Paslier M.C."/>
            <person name="Fan G."/>
            <person name="Renault V."/>
            <person name="Bayer P.E."/>
            <person name="Golicz A.A."/>
            <person name="Manoli S."/>
            <person name="Lee T.H."/>
            <person name="Thi V.H."/>
            <person name="Chalabi S."/>
            <person name="Hu Q."/>
            <person name="Fan C."/>
            <person name="Tollenaere R."/>
            <person name="Lu Y."/>
            <person name="Battail C."/>
            <person name="Shen J."/>
            <person name="Sidebottom C.H."/>
            <person name="Wang X."/>
            <person name="Canaguier A."/>
            <person name="Chauveau A."/>
            <person name="Berard A."/>
            <person name="Deniot G."/>
            <person name="Guan M."/>
            <person name="Liu Z."/>
            <person name="Sun F."/>
            <person name="Lim Y.P."/>
            <person name="Lyons E."/>
            <person name="Town C.D."/>
            <person name="Bancroft I."/>
            <person name="Wang X."/>
            <person name="Meng J."/>
            <person name="Ma J."/>
            <person name="Pires J.C."/>
            <person name="King G.J."/>
            <person name="Brunel D."/>
            <person name="Delourme R."/>
            <person name="Renard M."/>
            <person name="Aury J.M."/>
            <person name="Adams K.L."/>
            <person name="Batley J."/>
            <person name="Snowdon R.J."/>
            <person name="Tost J."/>
            <person name="Edwards D."/>
            <person name="Zhou Y."/>
            <person name="Hua W."/>
            <person name="Sharpe A.G."/>
            <person name="Paterson A.H."/>
            <person name="Guan C."/>
            <person name="Wincker P."/>
        </authorList>
    </citation>
    <scope>NUCLEOTIDE SEQUENCE [LARGE SCALE GENOMIC DNA]</scope>
    <source>
        <strain evidence="21">cv. Darmor-bzh</strain>
    </source>
</reference>
<evidence type="ECO:0000259" key="19">
    <source>
        <dbReference type="PROSITE" id="PS50011"/>
    </source>
</evidence>
<keyword evidence="8" id="KW-0418">Kinase</keyword>
<evidence type="ECO:0000256" key="4">
    <source>
        <dbReference type="ARBA" id="ARBA00022679"/>
    </source>
</evidence>
<dbReference type="GO" id="GO:0005509">
    <property type="term" value="F:calcium ion binding"/>
    <property type="evidence" value="ECO:0007669"/>
    <property type="project" value="InterPro"/>
</dbReference>
<evidence type="ECO:0000256" key="12">
    <source>
        <dbReference type="ARBA" id="ARBA00023157"/>
    </source>
</evidence>
<evidence type="ECO:0000313" key="20">
    <source>
        <dbReference type="EMBL" id="CDY13573.1"/>
    </source>
</evidence>
<dbReference type="PANTHER" id="PTHR27005:SF359">
    <property type="entry name" value="PROTEIN KINASE DOMAIN-CONTAINING PROTEIN"/>
    <property type="match status" value="1"/>
</dbReference>
<evidence type="ECO:0000256" key="2">
    <source>
        <dbReference type="ARBA" id="ARBA00022527"/>
    </source>
</evidence>
<accession>A0A078FMM2</accession>
<evidence type="ECO:0000256" key="3">
    <source>
        <dbReference type="ARBA" id="ARBA00022553"/>
    </source>
</evidence>
<dbReference type="GO" id="GO:0030247">
    <property type="term" value="F:polysaccharide binding"/>
    <property type="evidence" value="ECO:0007669"/>
    <property type="project" value="InterPro"/>
</dbReference>
<evidence type="ECO:0000256" key="7">
    <source>
        <dbReference type="ARBA" id="ARBA00022741"/>
    </source>
</evidence>
<dbReference type="Proteomes" id="UP000028999">
    <property type="component" value="Unassembled WGS sequence"/>
</dbReference>
<feature type="chain" id="PRO_5001734800" evidence="18">
    <location>
        <begin position="22"/>
        <end position="679"/>
    </location>
</feature>
<dbReference type="GO" id="GO:0005524">
    <property type="term" value="F:ATP binding"/>
    <property type="evidence" value="ECO:0007669"/>
    <property type="project" value="UniProtKB-KW"/>
</dbReference>
<evidence type="ECO:0000256" key="6">
    <source>
        <dbReference type="ARBA" id="ARBA00022729"/>
    </source>
</evidence>
<dbReference type="GO" id="GO:0007166">
    <property type="term" value="P:cell surface receptor signaling pathway"/>
    <property type="evidence" value="ECO:0000318"/>
    <property type="project" value="GO_Central"/>
</dbReference>
<dbReference type="InterPro" id="IPR045274">
    <property type="entry name" value="WAK-like"/>
</dbReference>
<evidence type="ECO:0000313" key="21">
    <source>
        <dbReference type="Proteomes" id="UP000028999"/>
    </source>
</evidence>
<dbReference type="Gramene" id="CDY13573">
    <property type="protein sequence ID" value="CDY13573"/>
    <property type="gene ID" value="GSBRNA2T00077971001"/>
</dbReference>
<dbReference type="InterPro" id="IPR011009">
    <property type="entry name" value="Kinase-like_dom_sf"/>
</dbReference>
<evidence type="ECO:0000256" key="14">
    <source>
        <dbReference type="ARBA" id="ARBA00047558"/>
    </source>
</evidence>
<feature type="region of interest" description="Disordered" evidence="16">
    <location>
        <begin position="659"/>
        <end position="679"/>
    </location>
</feature>
<evidence type="ECO:0000256" key="10">
    <source>
        <dbReference type="ARBA" id="ARBA00022989"/>
    </source>
</evidence>
<dbReference type="PaxDb" id="3708-A0A078FMM2"/>
<feature type="domain" description="Protein kinase" evidence="19">
    <location>
        <begin position="386"/>
        <end position="655"/>
    </location>
</feature>
<comment type="catalytic activity">
    <reaction evidence="15">
        <text>L-threonyl-[protein] + ATP = O-phospho-L-threonyl-[protein] + ADP + H(+)</text>
        <dbReference type="Rhea" id="RHEA:46608"/>
        <dbReference type="Rhea" id="RHEA-COMP:11060"/>
        <dbReference type="Rhea" id="RHEA-COMP:11605"/>
        <dbReference type="ChEBI" id="CHEBI:15378"/>
        <dbReference type="ChEBI" id="CHEBI:30013"/>
        <dbReference type="ChEBI" id="CHEBI:30616"/>
        <dbReference type="ChEBI" id="CHEBI:61977"/>
        <dbReference type="ChEBI" id="CHEBI:456216"/>
    </reaction>
</comment>
<dbReference type="InterPro" id="IPR018097">
    <property type="entry name" value="EGF_Ca-bd_CS"/>
</dbReference>
<evidence type="ECO:0000256" key="8">
    <source>
        <dbReference type="ARBA" id="ARBA00022777"/>
    </source>
</evidence>
<evidence type="ECO:0000256" key="11">
    <source>
        <dbReference type="ARBA" id="ARBA00023136"/>
    </source>
</evidence>
<dbReference type="Gene3D" id="3.30.200.20">
    <property type="entry name" value="Phosphorylase Kinase, domain 1"/>
    <property type="match status" value="1"/>
</dbReference>
<dbReference type="PANTHER" id="PTHR27005">
    <property type="entry name" value="WALL-ASSOCIATED RECEPTOR KINASE-LIKE 21"/>
    <property type="match status" value="1"/>
</dbReference>
<dbReference type="Pfam" id="PF13947">
    <property type="entry name" value="GUB_WAK_bind"/>
    <property type="match status" value="1"/>
</dbReference>
<dbReference type="STRING" id="3708.A0A078FMM2"/>
<evidence type="ECO:0000256" key="17">
    <source>
        <dbReference type="SAM" id="Phobius"/>
    </source>
</evidence>
<evidence type="ECO:0000256" key="13">
    <source>
        <dbReference type="ARBA" id="ARBA00023180"/>
    </source>
</evidence>
<dbReference type="FunFam" id="1.10.510.10:FF:000084">
    <property type="entry name" value="Wall-associated receptor kinase 2"/>
    <property type="match status" value="1"/>
</dbReference>
<dbReference type="SUPFAM" id="SSF56112">
    <property type="entry name" value="Protein kinase-like (PK-like)"/>
    <property type="match status" value="1"/>
</dbReference>
<keyword evidence="3" id="KW-0597">Phosphoprotein</keyword>
<dbReference type="GO" id="GO:0005886">
    <property type="term" value="C:plasma membrane"/>
    <property type="evidence" value="ECO:0000318"/>
    <property type="project" value="GO_Central"/>
</dbReference>
<keyword evidence="11 17" id="KW-0472">Membrane</keyword>
<comment type="catalytic activity">
    <reaction evidence="14">
        <text>L-seryl-[protein] + ATP = O-phospho-L-seryl-[protein] + ADP + H(+)</text>
        <dbReference type="Rhea" id="RHEA:17989"/>
        <dbReference type="Rhea" id="RHEA-COMP:9863"/>
        <dbReference type="Rhea" id="RHEA-COMP:11604"/>
        <dbReference type="ChEBI" id="CHEBI:15378"/>
        <dbReference type="ChEBI" id="CHEBI:29999"/>
        <dbReference type="ChEBI" id="CHEBI:30616"/>
        <dbReference type="ChEBI" id="CHEBI:83421"/>
        <dbReference type="ChEBI" id="CHEBI:456216"/>
    </reaction>
</comment>
<keyword evidence="2" id="KW-0723">Serine/threonine-protein kinase</keyword>
<dbReference type="OMA" id="DHSCKNV"/>
<dbReference type="Pfam" id="PF00069">
    <property type="entry name" value="Pkinase"/>
    <property type="match status" value="1"/>
</dbReference>
<organism evidence="20 21">
    <name type="scientific">Brassica napus</name>
    <name type="common">Rape</name>
    <dbReference type="NCBI Taxonomy" id="3708"/>
    <lineage>
        <taxon>Eukaryota</taxon>
        <taxon>Viridiplantae</taxon>
        <taxon>Streptophyta</taxon>
        <taxon>Embryophyta</taxon>
        <taxon>Tracheophyta</taxon>
        <taxon>Spermatophyta</taxon>
        <taxon>Magnoliopsida</taxon>
        <taxon>eudicotyledons</taxon>
        <taxon>Gunneridae</taxon>
        <taxon>Pentapetalae</taxon>
        <taxon>rosids</taxon>
        <taxon>malvids</taxon>
        <taxon>Brassicales</taxon>
        <taxon>Brassicaceae</taxon>
        <taxon>Brassiceae</taxon>
        <taxon>Brassica</taxon>
    </lineage>
</organism>
<keyword evidence="13" id="KW-0325">Glycoprotein</keyword>
<dbReference type="PROSITE" id="PS50011">
    <property type="entry name" value="PROTEIN_KINASE_DOM"/>
    <property type="match status" value="1"/>
</dbReference>
<comment type="subcellular location">
    <subcellularLocation>
        <location evidence="1">Membrane</location>
        <topology evidence="1">Single-pass type I membrane protein</topology>
    </subcellularLocation>
</comment>
<evidence type="ECO:0000256" key="18">
    <source>
        <dbReference type="SAM" id="SignalP"/>
    </source>
</evidence>
<evidence type="ECO:0000256" key="9">
    <source>
        <dbReference type="ARBA" id="ARBA00022840"/>
    </source>
</evidence>
<proteinExistence type="predicted"/>
<keyword evidence="9" id="KW-0067">ATP-binding</keyword>
<keyword evidence="6 18" id="KW-0732">Signal</keyword>
<keyword evidence="21" id="KW-1185">Reference proteome</keyword>
<dbReference type="Gene3D" id="2.90.20.10">
    <property type="entry name" value="Plasmodium vivax P25 domain"/>
    <property type="match status" value="1"/>
</dbReference>
<dbReference type="SMART" id="SM00220">
    <property type="entry name" value="S_TKc"/>
    <property type="match status" value="1"/>
</dbReference>